<keyword evidence="1" id="KW-0812">Transmembrane</keyword>
<keyword evidence="1" id="KW-0472">Membrane</keyword>
<organism evidence="2 3">
    <name type="scientific">Armillaria gallica</name>
    <name type="common">Bulbous honey fungus</name>
    <name type="synonym">Armillaria bulbosa</name>
    <dbReference type="NCBI Taxonomy" id="47427"/>
    <lineage>
        <taxon>Eukaryota</taxon>
        <taxon>Fungi</taxon>
        <taxon>Dikarya</taxon>
        <taxon>Basidiomycota</taxon>
        <taxon>Agaricomycotina</taxon>
        <taxon>Agaricomycetes</taxon>
        <taxon>Agaricomycetidae</taxon>
        <taxon>Agaricales</taxon>
        <taxon>Marasmiineae</taxon>
        <taxon>Physalacriaceae</taxon>
        <taxon>Armillaria</taxon>
    </lineage>
</organism>
<evidence type="ECO:0000256" key="1">
    <source>
        <dbReference type="SAM" id="Phobius"/>
    </source>
</evidence>
<accession>A0A2H3D1T9</accession>
<dbReference type="OMA" id="DSWKESH"/>
<keyword evidence="1" id="KW-1133">Transmembrane helix</keyword>
<feature type="transmembrane region" description="Helical" evidence="1">
    <location>
        <begin position="190"/>
        <end position="211"/>
    </location>
</feature>
<dbReference type="EMBL" id="KZ293675">
    <property type="protein sequence ID" value="PBK88050.1"/>
    <property type="molecule type" value="Genomic_DNA"/>
</dbReference>
<dbReference type="InParanoid" id="A0A2H3D1T9"/>
<feature type="transmembrane region" description="Helical" evidence="1">
    <location>
        <begin position="29"/>
        <end position="51"/>
    </location>
</feature>
<feature type="transmembrane region" description="Helical" evidence="1">
    <location>
        <begin position="63"/>
        <end position="91"/>
    </location>
</feature>
<sequence>MASVTETPDLPGEETSIISGILDIYFNQIIVYALTHGIYTCVFAVTLWNIFSSKTQRSASRNLMVLAITALYILTTISFGSLWFVVHFGFINDGQNALTVFESLEVRNSQYNVVQTTLGITGIMATDIADAAMIWRCWVIWGGRWFIVFIPILLLIAEIVIKSVQIYHLIHDALDIDLSVYNDTTDWLTMYLSLSLAATLMCTLLIVYRILSVGGVKAGLRTYRGVVEVIVESAALSSTMLVIYTSLNTRNELCTGYADVIASPIKGIAPTLLVGRVAAGHARPDDSWKESHLSWTSLRFGHASSSPAQISTLGGVSDTRSVVPLDEDSSSDRDFSTERVFGQQIEAKVENV</sequence>
<protein>
    <recommendedName>
        <fullName evidence="4">Integral membrane protein</fullName>
    </recommendedName>
</protein>
<evidence type="ECO:0000313" key="2">
    <source>
        <dbReference type="EMBL" id="PBK88050.1"/>
    </source>
</evidence>
<name>A0A2H3D1T9_ARMGA</name>
<evidence type="ECO:0008006" key="4">
    <source>
        <dbReference type="Google" id="ProtNLM"/>
    </source>
</evidence>
<gene>
    <name evidence="2" type="ORF">ARMGADRAFT_1085026</name>
</gene>
<dbReference type="AlphaFoldDB" id="A0A2H3D1T9"/>
<reference evidence="3" key="1">
    <citation type="journal article" date="2017" name="Nat. Ecol. Evol.">
        <title>Genome expansion and lineage-specific genetic innovations in the forest pathogenic fungi Armillaria.</title>
        <authorList>
            <person name="Sipos G."/>
            <person name="Prasanna A.N."/>
            <person name="Walter M.C."/>
            <person name="O'Connor E."/>
            <person name="Balint B."/>
            <person name="Krizsan K."/>
            <person name="Kiss B."/>
            <person name="Hess J."/>
            <person name="Varga T."/>
            <person name="Slot J."/>
            <person name="Riley R."/>
            <person name="Boka B."/>
            <person name="Rigling D."/>
            <person name="Barry K."/>
            <person name="Lee J."/>
            <person name="Mihaltcheva S."/>
            <person name="LaButti K."/>
            <person name="Lipzen A."/>
            <person name="Waldron R."/>
            <person name="Moloney N.M."/>
            <person name="Sperisen C."/>
            <person name="Kredics L."/>
            <person name="Vagvoelgyi C."/>
            <person name="Patrignani A."/>
            <person name="Fitzpatrick D."/>
            <person name="Nagy I."/>
            <person name="Doyle S."/>
            <person name="Anderson J.B."/>
            <person name="Grigoriev I.V."/>
            <person name="Gueldener U."/>
            <person name="Muensterkoetter M."/>
            <person name="Nagy L.G."/>
        </authorList>
    </citation>
    <scope>NUCLEOTIDE SEQUENCE [LARGE SCALE GENOMIC DNA]</scope>
    <source>
        <strain evidence="3">Ar21-2</strain>
    </source>
</reference>
<proteinExistence type="predicted"/>
<feature type="transmembrane region" description="Helical" evidence="1">
    <location>
        <begin position="111"/>
        <end position="133"/>
    </location>
</feature>
<feature type="transmembrane region" description="Helical" evidence="1">
    <location>
        <begin position="145"/>
        <end position="170"/>
    </location>
</feature>
<dbReference type="Proteomes" id="UP000217790">
    <property type="component" value="Unassembled WGS sequence"/>
</dbReference>
<keyword evidence="3" id="KW-1185">Reference proteome</keyword>
<dbReference type="OrthoDB" id="3346544at2759"/>
<evidence type="ECO:0000313" key="3">
    <source>
        <dbReference type="Proteomes" id="UP000217790"/>
    </source>
</evidence>